<dbReference type="AlphaFoldDB" id="A0A9X2K5Z6"/>
<name>A0A9X2K5Z6_9ACTN</name>
<protein>
    <submittedName>
        <fullName evidence="1">Uncharacterized protein</fullName>
    </submittedName>
</protein>
<dbReference type="RefSeq" id="WP_253752381.1">
    <property type="nucleotide sequence ID" value="NZ_BAABKA010000027.1"/>
</dbReference>
<dbReference type="EMBL" id="JAMZEB010000002">
    <property type="protein sequence ID" value="MCP2362047.1"/>
    <property type="molecule type" value="Genomic_DNA"/>
</dbReference>
<reference evidence="1" key="1">
    <citation type="submission" date="2022-06" db="EMBL/GenBank/DDBJ databases">
        <title>Sequencing the genomes of 1000 actinobacteria strains.</title>
        <authorList>
            <person name="Klenk H.-P."/>
        </authorList>
    </citation>
    <scope>NUCLEOTIDE SEQUENCE</scope>
    <source>
        <strain evidence="1">DSM 46694</strain>
    </source>
</reference>
<gene>
    <name evidence="1" type="ORF">HD597_009067</name>
</gene>
<comment type="caution">
    <text evidence="1">The sequence shown here is derived from an EMBL/GenBank/DDBJ whole genome shotgun (WGS) entry which is preliminary data.</text>
</comment>
<evidence type="ECO:0000313" key="2">
    <source>
        <dbReference type="Proteomes" id="UP001139648"/>
    </source>
</evidence>
<dbReference type="Proteomes" id="UP001139648">
    <property type="component" value="Unassembled WGS sequence"/>
</dbReference>
<proteinExistence type="predicted"/>
<sequence>MRSFSPRVTKLIFGALIVVCSALAAAGVIFATPQPAPAVQPASCPAEVPP</sequence>
<accession>A0A9X2K5Z6</accession>
<organism evidence="1 2">
    <name type="scientific">Nonomuraea thailandensis</name>
    <dbReference type="NCBI Taxonomy" id="1188745"/>
    <lineage>
        <taxon>Bacteria</taxon>
        <taxon>Bacillati</taxon>
        <taxon>Actinomycetota</taxon>
        <taxon>Actinomycetes</taxon>
        <taxon>Streptosporangiales</taxon>
        <taxon>Streptosporangiaceae</taxon>
        <taxon>Nonomuraea</taxon>
    </lineage>
</organism>
<keyword evidence="2" id="KW-1185">Reference proteome</keyword>
<evidence type="ECO:0000313" key="1">
    <source>
        <dbReference type="EMBL" id="MCP2362047.1"/>
    </source>
</evidence>